<dbReference type="PANTHER" id="PTHR43280">
    <property type="entry name" value="ARAC-FAMILY TRANSCRIPTIONAL REGULATOR"/>
    <property type="match status" value="1"/>
</dbReference>
<dbReference type="STRING" id="357809.Cphy_0464"/>
<dbReference type="eggNOG" id="COG2207">
    <property type="taxonomic scope" value="Bacteria"/>
</dbReference>
<dbReference type="RefSeq" id="WP_012198495.1">
    <property type="nucleotide sequence ID" value="NC_010001.1"/>
</dbReference>
<dbReference type="InterPro" id="IPR009057">
    <property type="entry name" value="Homeodomain-like_sf"/>
</dbReference>
<dbReference type="EMBL" id="CP000885">
    <property type="protein sequence ID" value="ABX40851.1"/>
    <property type="molecule type" value="Genomic_DNA"/>
</dbReference>
<evidence type="ECO:0000313" key="5">
    <source>
        <dbReference type="EMBL" id="ABX40851.1"/>
    </source>
</evidence>
<dbReference type="InterPro" id="IPR003313">
    <property type="entry name" value="AraC-bd"/>
</dbReference>
<sequence>MKLFYENKSRTFNLYQGTNMTFPPHLHKEIEILICQKGVVEATCNGQTLLLEESDIMIALPNTIHSYETKEYCEYILCILSPSTLPLFKPYFQKEFTTPFLQMDQTKKITPFVRMLLEEWENDRNQELMISYLSVIFSLILKNTTFTEKATSTYEDILPSILLYVDEHYLEQFSLEDLASHLGFNPSYVSRLFSERVHCTLTHYVMELRVNYAKHLLQNTEKSITEIAYECGFATQRSFNRVFLQLVNTTPREYRKTYL</sequence>
<dbReference type="PANTHER" id="PTHR43280:SF2">
    <property type="entry name" value="HTH-TYPE TRANSCRIPTIONAL REGULATOR EXSA"/>
    <property type="match status" value="1"/>
</dbReference>
<dbReference type="SMART" id="SM00342">
    <property type="entry name" value="HTH_ARAC"/>
    <property type="match status" value="1"/>
</dbReference>
<keyword evidence="3" id="KW-0804">Transcription</keyword>
<dbReference type="GO" id="GO:0003700">
    <property type="term" value="F:DNA-binding transcription factor activity"/>
    <property type="evidence" value="ECO:0007669"/>
    <property type="project" value="InterPro"/>
</dbReference>
<gene>
    <name evidence="5" type="ordered locus">Cphy_0464</name>
</gene>
<dbReference type="InterPro" id="IPR037923">
    <property type="entry name" value="HTH-like"/>
</dbReference>
<dbReference type="PRINTS" id="PR00032">
    <property type="entry name" value="HTHARAC"/>
</dbReference>
<accession>A9KHI4</accession>
<feature type="domain" description="HTH araC/xylS-type" evidence="4">
    <location>
        <begin position="159"/>
        <end position="257"/>
    </location>
</feature>
<proteinExistence type="predicted"/>
<keyword evidence="1" id="KW-0805">Transcription regulation</keyword>
<organism evidence="5 6">
    <name type="scientific">Lachnoclostridium phytofermentans (strain ATCC 700394 / DSM 18823 / ISDg)</name>
    <name type="common">Clostridium phytofermentans</name>
    <dbReference type="NCBI Taxonomy" id="357809"/>
    <lineage>
        <taxon>Bacteria</taxon>
        <taxon>Bacillati</taxon>
        <taxon>Bacillota</taxon>
        <taxon>Clostridia</taxon>
        <taxon>Lachnospirales</taxon>
        <taxon>Lachnospiraceae</taxon>
    </lineage>
</organism>
<dbReference type="InterPro" id="IPR018060">
    <property type="entry name" value="HTH_AraC"/>
</dbReference>
<dbReference type="OrthoDB" id="9776971at2"/>
<evidence type="ECO:0000259" key="4">
    <source>
        <dbReference type="PROSITE" id="PS01124"/>
    </source>
</evidence>
<evidence type="ECO:0000313" key="6">
    <source>
        <dbReference type="Proteomes" id="UP000000370"/>
    </source>
</evidence>
<evidence type="ECO:0000256" key="1">
    <source>
        <dbReference type="ARBA" id="ARBA00023015"/>
    </source>
</evidence>
<dbReference type="GO" id="GO:0043565">
    <property type="term" value="F:sequence-specific DNA binding"/>
    <property type="evidence" value="ECO:0007669"/>
    <property type="project" value="InterPro"/>
</dbReference>
<dbReference type="Gene3D" id="1.10.10.60">
    <property type="entry name" value="Homeodomain-like"/>
    <property type="match status" value="2"/>
</dbReference>
<dbReference type="InterPro" id="IPR020449">
    <property type="entry name" value="Tscrpt_reg_AraC-type_HTH"/>
</dbReference>
<keyword evidence="2" id="KW-0238">DNA-binding</keyword>
<dbReference type="Pfam" id="PF02311">
    <property type="entry name" value="AraC_binding"/>
    <property type="match status" value="1"/>
</dbReference>
<dbReference type="SUPFAM" id="SSF46689">
    <property type="entry name" value="Homeodomain-like"/>
    <property type="match status" value="2"/>
</dbReference>
<dbReference type="Proteomes" id="UP000000370">
    <property type="component" value="Chromosome"/>
</dbReference>
<reference evidence="6" key="1">
    <citation type="submission" date="2007-11" db="EMBL/GenBank/DDBJ databases">
        <title>Complete genome sequence of Clostridium phytofermentans ISDg.</title>
        <authorList>
            <person name="Leschine S.B."/>
            <person name="Warnick T.A."/>
            <person name="Blanchard J.L."/>
            <person name="Schnell D.J."/>
            <person name="Petit E.L."/>
            <person name="LaTouf W.G."/>
            <person name="Copeland A."/>
            <person name="Lucas S."/>
            <person name="Lapidus A."/>
            <person name="Barry K."/>
            <person name="Glavina del Rio T."/>
            <person name="Dalin E."/>
            <person name="Tice H."/>
            <person name="Pitluck S."/>
            <person name="Kiss H."/>
            <person name="Brettin T."/>
            <person name="Bruce D."/>
            <person name="Detter J.C."/>
            <person name="Han C."/>
            <person name="Kuske C."/>
            <person name="Schmutz J."/>
            <person name="Larimer F."/>
            <person name="Land M."/>
            <person name="Hauser L."/>
            <person name="Kyrpides N."/>
            <person name="Kim E.A."/>
            <person name="Richardson P."/>
        </authorList>
    </citation>
    <scope>NUCLEOTIDE SEQUENCE [LARGE SCALE GENOMIC DNA]</scope>
    <source>
        <strain evidence="6">ATCC 700394 / DSM 18823 / ISDg</strain>
    </source>
</reference>
<dbReference type="InterPro" id="IPR018062">
    <property type="entry name" value="HTH_AraC-typ_CS"/>
</dbReference>
<evidence type="ECO:0000256" key="2">
    <source>
        <dbReference type="ARBA" id="ARBA00023125"/>
    </source>
</evidence>
<name>A9KHI4_LACP7</name>
<dbReference type="KEGG" id="cpy:Cphy_0464"/>
<dbReference type="Gene3D" id="2.60.120.10">
    <property type="entry name" value="Jelly Rolls"/>
    <property type="match status" value="1"/>
</dbReference>
<dbReference type="PROSITE" id="PS01124">
    <property type="entry name" value="HTH_ARAC_FAMILY_2"/>
    <property type="match status" value="1"/>
</dbReference>
<protein>
    <submittedName>
        <fullName evidence="5">Transcriptional regulator, AraC family</fullName>
    </submittedName>
</protein>
<dbReference type="Pfam" id="PF12833">
    <property type="entry name" value="HTH_18"/>
    <property type="match status" value="1"/>
</dbReference>
<keyword evidence="6" id="KW-1185">Reference proteome</keyword>
<dbReference type="HOGENOM" id="CLU_000445_88_3_9"/>
<dbReference type="AlphaFoldDB" id="A9KHI4"/>
<dbReference type="PROSITE" id="PS00041">
    <property type="entry name" value="HTH_ARAC_FAMILY_1"/>
    <property type="match status" value="1"/>
</dbReference>
<evidence type="ECO:0000256" key="3">
    <source>
        <dbReference type="ARBA" id="ARBA00023163"/>
    </source>
</evidence>
<dbReference type="SUPFAM" id="SSF51215">
    <property type="entry name" value="Regulatory protein AraC"/>
    <property type="match status" value="1"/>
</dbReference>
<dbReference type="InterPro" id="IPR014710">
    <property type="entry name" value="RmlC-like_jellyroll"/>
</dbReference>